<gene>
    <name evidence="1" type="ORF">SA2016_1540</name>
</gene>
<evidence type="ECO:0008006" key="3">
    <source>
        <dbReference type="Google" id="ProtNLM"/>
    </source>
</evidence>
<dbReference type="Pfam" id="PF13822">
    <property type="entry name" value="ACC_epsilon"/>
    <property type="match status" value="1"/>
</dbReference>
<dbReference type="Proteomes" id="UP000070134">
    <property type="component" value="Chromosome"/>
</dbReference>
<dbReference type="InterPro" id="IPR032716">
    <property type="entry name" value="ACC_epsilon"/>
</dbReference>
<dbReference type="GO" id="GO:0004658">
    <property type="term" value="F:propionyl-CoA carboxylase activity"/>
    <property type="evidence" value="ECO:0007669"/>
    <property type="project" value="InterPro"/>
</dbReference>
<sequence>MSALPQTPQTHDGGDSPAVAAAPVLFSVTRGNPTAEEVAALTAVLASLGTAEPEAAPAAPTRRERIRRATLRPRHMIAQRRGRA</sequence>
<reference evidence="1 2" key="1">
    <citation type="submission" date="2016-02" db="EMBL/GenBank/DDBJ databases">
        <title>Complete genome of Sinomonas atrocyanea KCTC 3377.</title>
        <authorList>
            <person name="Kim K.M."/>
        </authorList>
    </citation>
    <scope>NUCLEOTIDE SEQUENCE [LARGE SCALE GENOMIC DNA]</scope>
    <source>
        <strain evidence="1 2">KCTC 3377</strain>
    </source>
</reference>
<organism evidence="1 2">
    <name type="scientific">Sinomonas atrocyanea</name>
    <dbReference type="NCBI Taxonomy" id="37927"/>
    <lineage>
        <taxon>Bacteria</taxon>
        <taxon>Bacillati</taxon>
        <taxon>Actinomycetota</taxon>
        <taxon>Actinomycetes</taxon>
        <taxon>Micrococcales</taxon>
        <taxon>Micrococcaceae</taxon>
        <taxon>Sinomonas</taxon>
    </lineage>
</organism>
<dbReference type="GO" id="GO:0003989">
    <property type="term" value="F:acetyl-CoA carboxylase activity"/>
    <property type="evidence" value="ECO:0007669"/>
    <property type="project" value="InterPro"/>
</dbReference>
<accession>A0A126ZZ47</accession>
<proteinExistence type="predicted"/>
<keyword evidence="2" id="KW-1185">Reference proteome</keyword>
<protein>
    <recommendedName>
        <fullName evidence="3">Acyl-CoA carboxylase subunit epsilon</fullName>
    </recommendedName>
</protein>
<evidence type="ECO:0000313" key="1">
    <source>
        <dbReference type="EMBL" id="AMM32217.1"/>
    </source>
</evidence>
<dbReference type="KEGG" id="satk:SA2016_1540"/>
<dbReference type="RefSeq" id="WP_066497065.1">
    <property type="nucleotide sequence ID" value="NZ_BJMO01000028.1"/>
</dbReference>
<dbReference type="STRING" id="37927.SA2016_1540"/>
<dbReference type="AlphaFoldDB" id="A0A126ZZ47"/>
<evidence type="ECO:0000313" key="2">
    <source>
        <dbReference type="Proteomes" id="UP000070134"/>
    </source>
</evidence>
<name>A0A126ZZ47_9MICC</name>
<dbReference type="EMBL" id="CP014518">
    <property type="protein sequence ID" value="AMM32217.1"/>
    <property type="molecule type" value="Genomic_DNA"/>
</dbReference>